<evidence type="ECO:0000256" key="4">
    <source>
        <dbReference type="ARBA" id="ARBA00022989"/>
    </source>
</evidence>
<feature type="transmembrane region" description="Helical" evidence="6">
    <location>
        <begin position="62"/>
        <end position="87"/>
    </location>
</feature>
<dbReference type="STRING" id="1555241.A0A4P9X270"/>
<dbReference type="Proteomes" id="UP000274922">
    <property type="component" value="Unassembled WGS sequence"/>
</dbReference>
<keyword evidence="4 6" id="KW-1133">Transmembrane helix</keyword>
<reference evidence="9" key="2">
    <citation type="submission" date="2018-04" db="EMBL/GenBank/DDBJ databases">
        <title>Leveraging single-cell genomics to expand the Fungal Tree of Life.</title>
        <authorList>
            <consortium name="DOE Joint Genome Institute"/>
            <person name="Ahrendt S.R."/>
            <person name="Quandt C.A."/>
            <person name="Ciobanu D."/>
            <person name="Clum A."/>
            <person name="Salamov A."/>
            <person name="Andreopoulos B."/>
            <person name="Cheng J.-F."/>
            <person name="Woyke T."/>
            <person name="Pelin A."/>
            <person name="Henrissat B."/>
            <person name="Benny G.L."/>
            <person name="Smith M.E."/>
            <person name="James T.Y."/>
            <person name="Grigoriev I.V."/>
        </authorList>
    </citation>
    <scope>NUCLEOTIDE SEQUENCE</scope>
    <source>
        <strain evidence="9">ATCC 52028</strain>
    </source>
</reference>
<feature type="non-terminal residue" evidence="9">
    <location>
        <position position="242"/>
    </location>
</feature>
<organism evidence="9 11">
    <name type="scientific">Caulochytrium protostelioides</name>
    <dbReference type="NCBI Taxonomy" id="1555241"/>
    <lineage>
        <taxon>Eukaryota</taxon>
        <taxon>Fungi</taxon>
        <taxon>Fungi incertae sedis</taxon>
        <taxon>Chytridiomycota</taxon>
        <taxon>Chytridiomycota incertae sedis</taxon>
        <taxon>Chytridiomycetes</taxon>
        <taxon>Caulochytriales</taxon>
        <taxon>Caulochytriaceae</taxon>
        <taxon>Caulochytrium</taxon>
    </lineage>
</organism>
<comment type="subcellular location">
    <subcellularLocation>
        <location evidence="1">Membrane</location>
        <topology evidence="1">Multi-pass membrane protein</topology>
    </subcellularLocation>
</comment>
<keyword evidence="3" id="KW-0732">Signal</keyword>
<evidence type="ECO:0000256" key="1">
    <source>
        <dbReference type="ARBA" id="ARBA00004141"/>
    </source>
</evidence>
<reference evidence="10 11" key="1">
    <citation type="journal article" date="2018" name="Nat. Microbiol.">
        <title>Leveraging single-cell genomics to expand the fungal tree of life.</title>
        <authorList>
            <person name="Ahrendt S.R."/>
            <person name="Quandt C.A."/>
            <person name="Ciobanu D."/>
            <person name="Clum A."/>
            <person name="Salamov A."/>
            <person name="Andreopoulos B."/>
            <person name="Cheng J.F."/>
            <person name="Woyke T."/>
            <person name="Pelin A."/>
            <person name="Henrissat B."/>
            <person name="Reynolds N.K."/>
            <person name="Benny G.L."/>
            <person name="Smith M.E."/>
            <person name="James T.Y."/>
            <person name="Grigoriev I.V."/>
        </authorList>
    </citation>
    <scope>NUCLEOTIDE SEQUENCE [LARGE SCALE GENOMIC DNA]</scope>
    <source>
        <strain evidence="10 11">ATCC 52028</strain>
    </source>
</reference>
<protein>
    <recommendedName>
        <fullName evidence="7">VTT domain-containing protein</fullName>
    </recommendedName>
</protein>
<dbReference type="Pfam" id="PF09335">
    <property type="entry name" value="VTT_dom"/>
    <property type="match status" value="1"/>
</dbReference>
<dbReference type="EMBL" id="ML014448">
    <property type="protein sequence ID" value="RKO98410.1"/>
    <property type="molecule type" value="Genomic_DNA"/>
</dbReference>
<keyword evidence="2 6" id="KW-0812">Transmembrane</keyword>
<dbReference type="GO" id="GO:0016020">
    <property type="term" value="C:membrane"/>
    <property type="evidence" value="ECO:0007669"/>
    <property type="project" value="UniProtKB-SubCell"/>
</dbReference>
<evidence type="ECO:0000313" key="10">
    <source>
        <dbReference type="Proteomes" id="UP000268535"/>
    </source>
</evidence>
<dbReference type="PANTHER" id="PTHR43220:SF21">
    <property type="entry name" value="TRANSMEMBRANE PROTEIN 41A"/>
    <property type="match status" value="1"/>
</dbReference>
<feature type="transmembrane region" description="Helical" evidence="6">
    <location>
        <begin position="99"/>
        <end position="122"/>
    </location>
</feature>
<evidence type="ECO:0000313" key="9">
    <source>
        <dbReference type="EMBL" id="RKO98410.1"/>
    </source>
</evidence>
<evidence type="ECO:0000256" key="2">
    <source>
        <dbReference type="ARBA" id="ARBA00022692"/>
    </source>
</evidence>
<dbReference type="Proteomes" id="UP000268535">
    <property type="component" value="Unassembled WGS sequence"/>
</dbReference>
<evidence type="ECO:0000256" key="6">
    <source>
        <dbReference type="SAM" id="Phobius"/>
    </source>
</evidence>
<feature type="transmembrane region" description="Helical" evidence="6">
    <location>
        <begin position="216"/>
        <end position="238"/>
    </location>
</feature>
<keyword evidence="11" id="KW-1185">Reference proteome</keyword>
<evidence type="ECO:0000313" key="8">
    <source>
        <dbReference type="EMBL" id="RKO96930.1"/>
    </source>
</evidence>
<name>A0A4P9X270_9FUNG</name>
<accession>A0A4P9X270</accession>
<reference evidence="8" key="3">
    <citation type="submission" date="2018-08" db="EMBL/GenBank/DDBJ databases">
        <title>Leveraging single-cell genomics to expand the Fungal Tree of Life.</title>
        <authorList>
            <consortium name="DOE Joint Genome Institute"/>
            <person name="Ahrendt S.R."/>
            <person name="Quandt C.A."/>
            <person name="Ciobanu D."/>
            <person name="Clum A."/>
            <person name="Salamov A."/>
            <person name="Andreopoulos B."/>
            <person name="Cheng J.-F."/>
            <person name="Woyke T."/>
            <person name="Pelin A."/>
            <person name="Henrissat B."/>
            <person name="Reynolds N."/>
            <person name="Benny G.L."/>
            <person name="Smith M.E."/>
            <person name="James T.Y."/>
            <person name="Grigoriev I.V."/>
        </authorList>
    </citation>
    <scope>NUCLEOTIDE SEQUENCE</scope>
    <source>
        <strain evidence="8">ATCC 52028</strain>
    </source>
</reference>
<sequence>MRLTYRLILFSVGCIFLFKLIWSLATTLPEAPPGSPPLTWPSHLADLKAQADLMRLYAREHFYHVLALFTTIYLAKQTLLIPGSALANLAGGIMYGPWAILYVSFLTAIGSAFCYGLSYWLFGEAFFERIMGKRMAPRPRWRMPTTRHVPPQLFQYLMFIRLFPFSPNWFLNLASPFAGVPIGPFAMTAFLGLMPYNTVCVQAAATLSEVESFAQILNGRVVAELCLVSGLALLPAVLGGRV</sequence>
<evidence type="ECO:0000259" key="7">
    <source>
        <dbReference type="Pfam" id="PF09335"/>
    </source>
</evidence>
<evidence type="ECO:0000256" key="5">
    <source>
        <dbReference type="ARBA" id="ARBA00023136"/>
    </source>
</evidence>
<evidence type="ECO:0000313" key="11">
    <source>
        <dbReference type="Proteomes" id="UP000274922"/>
    </source>
</evidence>
<dbReference type="EMBL" id="ML009516">
    <property type="protein sequence ID" value="RKO96930.1"/>
    <property type="molecule type" value="Genomic_DNA"/>
</dbReference>
<dbReference type="InterPro" id="IPR045014">
    <property type="entry name" value="TM41A/B"/>
</dbReference>
<dbReference type="AlphaFoldDB" id="A0A4P9X270"/>
<dbReference type="OrthoDB" id="3364966at2759"/>
<dbReference type="InterPro" id="IPR032816">
    <property type="entry name" value="VTT_dom"/>
</dbReference>
<keyword evidence="5 6" id="KW-0472">Membrane</keyword>
<feature type="domain" description="VTT" evidence="7">
    <location>
        <begin position="81"/>
        <end position="203"/>
    </location>
</feature>
<gene>
    <name evidence="8" type="ORF">CAUPRSCDRAFT_7325</name>
    <name evidence="9" type="ORF">CXG81DRAFT_15954</name>
</gene>
<evidence type="ECO:0000256" key="3">
    <source>
        <dbReference type="ARBA" id="ARBA00022729"/>
    </source>
</evidence>
<proteinExistence type="predicted"/>
<feature type="transmembrane region" description="Helical" evidence="6">
    <location>
        <begin position="178"/>
        <end position="196"/>
    </location>
</feature>
<dbReference type="PANTHER" id="PTHR43220">
    <property type="match status" value="1"/>
</dbReference>